<dbReference type="InterPro" id="IPR043137">
    <property type="entry name" value="GGT_ssub_C"/>
</dbReference>
<dbReference type="InterPro" id="IPR043138">
    <property type="entry name" value="GGT_lsub"/>
</dbReference>
<sequence>MMVANNTVPVPHIIGRREGQIEIIDPLAIEEGRKRHGENRYKQRKTMSKGRIGLICCLVVVAATAITLAVLFGVKDSTCMFDSCLENNPSNSSTGFVFKNAAVAADSGTCSEVGRDILKEGGNAIDAAIATMLCNGVYNTQSHGIGGGHFMVIYIKDKNQVEVIDAREVASGDATQTMYSDNPDPMSSRTGGLAIGVPGEIDGFGLAHLRYGNLPWKDLFQPAIRMAEEGFIVGTALADAIAKSEDAILRQPNLVEIFVKPNGELMKAGDVMTRPKLAETLRRIAAGGSDTFYLSRLSYDIVADIQEAGGIITVEDLLSYRAKTKTPLRIQLGDFTAYTAPPPSGGAVVSLILNILKGYNFDQSDLETTETRIRTYHRIVEAFKFAFARRTQLADEDFVDLTDLISNMTSDKYAEDLRWQIDDSRTQDIGVYGGMFYSPEDAGTSHLSVIDEMGNAVAVTSSINLYFGSKVRGSRTGIIFNNEMDDFSSPSMINFFGIPPSEANFIEPGKRPLSSMSPMIILDSNDDAKMVVGAAGGTRIITTSSLVTMNALWFGDNLKIAVTKERLHHQLLPDEIKYETTFEQDVLDGLQDLGNTLTETMPVYSVVTSILRDSDLLHAYSDERKAGGYPAGY</sequence>
<dbReference type="Gene3D" id="1.10.246.130">
    <property type="match status" value="1"/>
</dbReference>
<keyword evidence="1" id="KW-0472">Membrane</keyword>
<reference evidence="3" key="1">
    <citation type="submission" date="2025-08" db="UniProtKB">
        <authorList>
            <consortium name="RefSeq"/>
        </authorList>
    </citation>
    <scope>IDENTIFICATION</scope>
    <source>
        <tissue evidence="3">Testes</tissue>
    </source>
</reference>
<dbReference type="RefSeq" id="XP_006819367.1">
    <property type="nucleotide sequence ID" value="XM_006819304.1"/>
</dbReference>
<keyword evidence="1" id="KW-0812">Transmembrane</keyword>
<protein>
    <submittedName>
        <fullName evidence="3">Gamma-glutamyltranspeptidase 1-like</fullName>
    </submittedName>
</protein>
<dbReference type="SUPFAM" id="SSF56235">
    <property type="entry name" value="N-terminal nucleophile aminohydrolases (Ntn hydrolases)"/>
    <property type="match status" value="1"/>
</dbReference>
<dbReference type="Gene3D" id="3.60.20.40">
    <property type="match status" value="1"/>
</dbReference>
<dbReference type="PANTHER" id="PTHR11686:SF9">
    <property type="entry name" value="RE13973P"/>
    <property type="match status" value="1"/>
</dbReference>
<dbReference type="InterPro" id="IPR000101">
    <property type="entry name" value="GGT_peptidase"/>
</dbReference>
<accession>A0ABM0MH76</accession>
<organism evidence="2 3">
    <name type="scientific">Saccoglossus kowalevskii</name>
    <name type="common">Acorn worm</name>
    <dbReference type="NCBI Taxonomy" id="10224"/>
    <lineage>
        <taxon>Eukaryota</taxon>
        <taxon>Metazoa</taxon>
        <taxon>Hemichordata</taxon>
        <taxon>Enteropneusta</taxon>
        <taxon>Harrimaniidae</taxon>
        <taxon>Saccoglossus</taxon>
    </lineage>
</organism>
<name>A0ABM0MH76_SACKO</name>
<keyword evidence="2" id="KW-1185">Reference proteome</keyword>
<keyword evidence="1" id="KW-1133">Transmembrane helix</keyword>
<evidence type="ECO:0000313" key="2">
    <source>
        <dbReference type="Proteomes" id="UP000694865"/>
    </source>
</evidence>
<dbReference type="NCBIfam" id="TIGR00066">
    <property type="entry name" value="g_glut_trans"/>
    <property type="match status" value="1"/>
</dbReference>
<dbReference type="GeneID" id="100376430"/>
<dbReference type="PRINTS" id="PR01210">
    <property type="entry name" value="GGTRANSPTASE"/>
</dbReference>
<dbReference type="Proteomes" id="UP000694865">
    <property type="component" value="Unplaced"/>
</dbReference>
<dbReference type="Pfam" id="PF01019">
    <property type="entry name" value="G_glu_transpept"/>
    <property type="match status" value="1"/>
</dbReference>
<dbReference type="InterPro" id="IPR029055">
    <property type="entry name" value="Ntn_hydrolases_N"/>
</dbReference>
<proteinExistence type="predicted"/>
<dbReference type="PANTHER" id="PTHR11686">
    <property type="entry name" value="GAMMA GLUTAMYL TRANSPEPTIDASE"/>
    <property type="match status" value="1"/>
</dbReference>
<evidence type="ECO:0000313" key="3">
    <source>
        <dbReference type="RefSeq" id="XP_006819367.1"/>
    </source>
</evidence>
<feature type="transmembrane region" description="Helical" evidence="1">
    <location>
        <begin position="52"/>
        <end position="74"/>
    </location>
</feature>
<evidence type="ECO:0000256" key="1">
    <source>
        <dbReference type="SAM" id="Phobius"/>
    </source>
</evidence>
<gene>
    <name evidence="3" type="primary">LOC100376430</name>
</gene>